<sequence>MRIIALLVVSFVLAGCDPFAQPESMLDEYNLRLARVLEVEAQLTPVPTAPEFPRMRERVREIEPISVSMLDFLGLYGCELQHVVGERNSTLGRVAHPVSRLDYERRFILAADECVAIIEREALAERLVEVNALKRESLVDAAWNAVWGSREIEHHFTRSRGPLPVRMDRNRLSESVENNKLLEHRIRALLEGDLEQDLEALDAVYQRWLNDALAGQGVRSAILVATRLDDATRLIEQRLGERPLCIQGRANRQAEIMRNMFGSVYAAEVQPYLADVQRVRRELFPPLGALAVLGDRRASDTFHRFIAAVLDESSEHNHWQVFDQAVARHTHAWQALLGQCGMRPGVH</sequence>
<accession>A0A972F880</accession>
<keyword evidence="3" id="KW-1185">Reference proteome</keyword>
<evidence type="ECO:0000256" key="1">
    <source>
        <dbReference type="SAM" id="SignalP"/>
    </source>
</evidence>
<proteinExistence type="predicted"/>
<dbReference type="AlphaFoldDB" id="A0A972F880"/>
<dbReference type="EMBL" id="WTVM01000074">
    <property type="protein sequence ID" value="NMG03799.1"/>
    <property type="molecule type" value="Genomic_DNA"/>
</dbReference>
<dbReference type="Proteomes" id="UP000599523">
    <property type="component" value="Unassembled WGS sequence"/>
</dbReference>
<name>A0A972F880_9RHOO</name>
<dbReference type="Pfam" id="PF11279">
    <property type="entry name" value="DUF3080"/>
    <property type="match status" value="1"/>
</dbReference>
<dbReference type="PROSITE" id="PS51257">
    <property type="entry name" value="PROKAR_LIPOPROTEIN"/>
    <property type="match status" value="1"/>
</dbReference>
<feature type="signal peptide" evidence="1">
    <location>
        <begin position="1"/>
        <end position="20"/>
    </location>
</feature>
<feature type="chain" id="PRO_5038115079" evidence="1">
    <location>
        <begin position="21"/>
        <end position="347"/>
    </location>
</feature>
<dbReference type="RefSeq" id="WP_168988498.1">
    <property type="nucleotide sequence ID" value="NZ_CAWPHM010000302.1"/>
</dbReference>
<gene>
    <name evidence="2" type="ORF">GPA21_12580</name>
</gene>
<protein>
    <submittedName>
        <fullName evidence="2">DUF3080 family protein</fullName>
    </submittedName>
</protein>
<comment type="caution">
    <text evidence="2">The sequence shown here is derived from an EMBL/GenBank/DDBJ whole genome shotgun (WGS) entry which is preliminary data.</text>
</comment>
<organism evidence="2 3">
    <name type="scientific">Azoarcus taiwanensis</name>
    <dbReference type="NCBI Taxonomy" id="666964"/>
    <lineage>
        <taxon>Bacteria</taxon>
        <taxon>Pseudomonadati</taxon>
        <taxon>Pseudomonadota</taxon>
        <taxon>Betaproteobacteria</taxon>
        <taxon>Rhodocyclales</taxon>
        <taxon>Zoogloeaceae</taxon>
        <taxon>Azoarcus</taxon>
    </lineage>
</organism>
<evidence type="ECO:0000313" key="3">
    <source>
        <dbReference type="Proteomes" id="UP000599523"/>
    </source>
</evidence>
<reference evidence="2" key="1">
    <citation type="submission" date="2019-12" db="EMBL/GenBank/DDBJ databases">
        <title>Comparative genomics gives insights into the taxonomy of the Azoarcus-Aromatoleum group and reveals separate origins of nif in the plant-associated Azoarcus and non-plant-associated Aromatoleum sub-groups.</title>
        <authorList>
            <person name="Lafos M."/>
            <person name="Maluk M."/>
            <person name="Batista M."/>
            <person name="Junghare M."/>
            <person name="Carmona M."/>
            <person name="Faoro H."/>
            <person name="Cruz L.M."/>
            <person name="Battistoni F."/>
            <person name="De Souza E."/>
            <person name="Pedrosa F."/>
            <person name="Chen W.-M."/>
            <person name="Poole P.S."/>
            <person name="Dixon R.A."/>
            <person name="James E.K."/>
        </authorList>
    </citation>
    <scope>NUCLEOTIDE SEQUENCE</scope>
    <source>
        <strain evidence="2">NSC3</strain>
    </source>
</reference>
<evidence type="ECO:0000313" key="2">
    <source>
        <dbReference type="EMBL" id="NMG03799.1"/>
    </source>
</evidence>
<dbReference type="InterPro" id="IPR021431">
    <property type="entry name" value="DUF3080"/>
</dbReference>
<keyword evidence="1" id="KW-0732">Signal</keyword>